<organism evidence="2 3">
    <name type="scientific">Niallia hominis</name>
    <dbReference type="NCBI Taxonomy" id="3133173"/>
    <lineage>
        <taxon>Bacteria</taxon>
        <taxon>Bacillati</taxon>
        <taxon>Bacillota</taxon>
        <taxon>Bacilli</taxon>
        <taxon>Bacillales</taxon>
        <taxon>Bacillaceae</taxon>
        <taxon>Niallia</taxon>
    </lineage>
</organism>
<reference evidence="2 3" key="1">
    <citation type="submission" date="2024-03" db="EMBL/GenBank/DDBJ databases">
        <title>Human intestinal bacterial collection.</title>
        <authorList>
            <person name="Pauvert C."/>
            <person name="Hitch T.C.A."/>
            <person name="Clavel T."/>
        </authorList>
    </citation>
    <scope>NUCLEOTIDE SEQUENCE [LARGE SCALE GENOMIC DNA]</scope>
    <source>
        <strain evidence="2 3">CLA-SR-H024</strain>
    </source>
</reference>
<keyword evidence="3" id="KW-1185">Reference proteome</keyword>
<evidence type="ECO:0000313" key="2">
    <source>
        <dbReference type="EMBL" id="MEQ2465484.1"/>
    </source>
</evidence>
<protein>
    <submittedName>
        <fullName evidence="2">Uncharacterized protein</fullName>
    </submittedName>
</protein>
<dbReference type="Proteomes" id="UP001465426">
    <property type="component" value="Unassembled WGS sequence"/>
</dbReference>
<evidence type="ECO:0000313" key="3">
    <source>
        <dbReference type="Proteomes" id="UP001465426"/>
    </source>
</evidence>
<sequence>MKTTLAVEAWKVVFIREMNTILAVGVKENGVHPQDENQNRNNTNIN</sequence>
<dbReference type="RefSeq" id="WP_155986766.1">
    <property type="nucleotide sequence ID" value="NZ_JBBMFN010000012.1"/>
</dbReference>
<evidence type="ECO:0000256" key="1">
    <source>
        <dbReference type="SAM" id="MobiDB-lite"/>
    </source>
</evidence>
<feature type="region of interest" description="Disordered" evidence="1">
    <location>
        <begin position="27"/>
        <end position="46"/>
    </location>
</feature>
<feature type="compositionally biased region" description="Basic and acidic residues" evidence="1">
    <location>
        <begin position="29"/>
        <end position="38"/>
    </location>
</feature>
<dbReference type="EMBL" id="JBBMFN010000012">
    <property type="protein sequence ID" value="MEQ2465484.1"/>
    <property type="molecule type" value="Genomic_DNA"/>
</dbReference>
<name>A0ABV1F0M5_9BACI</name>
<proteinExistence type="predicted"/>
<comment type="caution">
    <text evidence="2">The sequence shown here is derived from an EMBL/GenBank/DDBJ whole genome shotgun (WGS) entry which is preliminary data.</text>
</comment>
<gene>
    <name evidence="2" type="ORF">WMO63_07365</name>
</gene>
<accession>A0ABV1F0M5</accession>